<dbReference type="GO" id="GO:0005829">
    <property type="term" value="C:cytosol"/>
    <property type="evidence" value="ECO:0007669"/>
    <property type="project" value="TreeGrafter"/>
</dbReference>
<dbReference type="Pfam" id="PF01926">
    <property type="entry name" value="MMR_HSR1"/>
    <property type="match status" value="1"/>
</dbReference>
<dbReference type="HOGENOM" id="CLU_019624_4_1_6"/>
<dbReference type="SUPFAM" id="SSF116878">
    <property type="entry name" value="TrmE connector domain"/>
    <property type="match status" value="1"/>
</dbReference>
<keyword evidence="8 10" id="KW-0630">Potassium</keyword>
<organism evidence="13 14">
    <name type="scientific">Nitrosococcus halophilus (strain Nc4)</name>
    <dbReference type="NCBI Taxonomy" id="472759"/>
    <lineage>
        <taxon>Bacteria</taxon>
        <taxon>Pseudomonadati</taxon>
        <taxon>Pseudomonadota</taxon>
        <taxon>Gammaproteobacteria</taxon>
        <taxon>Chromatiales</taxon>
        <taxon>Chromatiaceae</taxon>
        <taxon>Nitrosococcus</taxon>
    </lineage>
</organism>
<evidence type="ECO:0000256" key="8">
    <source>
        <dbReference type="ARBA" id="ARBA00022958"/>
    </source>
</evidence>
<evidence type="ECO:0000256" key="10">
    <source>
        <dbReference type="HAMAP-Rule" id="MF_00379"/>
    </source>
</evidence>
<dbReference type="NCBIfam" id="TIGR00231">
    <property type="entry name" value="small_GTP"/>
    <property type="match status" value="1"/>
</dbReference>
<feature type="binding site" evidence="10">
    <location>
        <position position="89"/>
    </location>
    <ligand>
        <name>(6S)-5-formyl-5,6,7,8-tetrahydrofolate</name>
        <dbReference type="ChEBI" id="CHEBI:57457"/>
    </ligand>
</feature>
<dbReference type="InterPro" id="IPR027417">
    <property type="entry name" value="P-loop_NTPase"/>
</dbReference>
<evidence type="ECO:0000256" key="1">
    <source>
        <dbReference type="ARBA" id="ARBA00011043"/>
    </source>
</evidence>
<comment type="function">
    <text evidence="10">Exhibits a very high intrinsic GTPase hydrolysis rate. Involved in the addition of a carboxymethylaminomethyl (cmnm) group at the wobble position (U34) of certain tRNAs, forming tRNA-cmnm(5)s(2)U34.</text>
</comment>
<feature type="binding site" evidence="10">
    <location>
        <position position="32"/>
    </location>
    <ligand>
        <name>(6S)-5-formyl-5,6,7,8-tetrahydrofolate</name>
        <dbReference type="ChEBI" id="CHEBI:57457"/>
    </ligand>
</feature>
<name>D5C431_NITHN</name>
<feature type="binding site" evidence="10">
    <location>
        <position position="255"/>
    </location>
    <ligand>
        <name>K(+)</name>
        <dbReference type="ChEBI" id="CHEBI:29103"/>
    </ligand>
</feature>
<keyword evidence="7 10" id="KW-0460">Magnesium</keyword>
<dbReference type="Pfam" id="PF10396">
    <property type="entry name" value="TrmE_N"/>
    <property type="match status" value="1"/>
</dbReference>
<accession>D5C431</accession>
<dbReference type="NCBIfam" id="TIGR00450">
    <property type="entry name" value="mnmE_trmE_thdF"/>
    <property type="match status" value="1"/>
</dbReference>
<gene>
    <name evidence="10" type="primary">mnmE</name>
    <name evidence="10" type="synonym">trmE</name>
    <name evidence="13" type="ordered locus">Nhal_3958</name>
</gene>
<dbReference type="KEGG" id="nhl:Nhal_3958"/>
<proteinExistence type="inferred from homology"/>
<keyword evidence="9 10" id="KW-0342">GTP-binding</keyword>
<evidence type="ECO:0000256" key="3">
    <source>
        <dbReference type="ARBA" id="ARBA00022694"/>
    </source>
</evidence>
<sequence length="458" mass="50140">MVHYSPDRKGGLSDTIAAIATPPGRGGIGVVRVSGPLCRQVAKHITGRLPPPRYAAFSRFRDGEGETIDRGLALYFPSPHSFTGEDVLELQGHGGPVVMDWLLSCVLQLGVRLARPGEFSERAFLNNKIDLAQAEAIADLIESASEQAARSALRSLHGEFSAQIQDLRDQLIELRCLVEADIDFSDEDIDFIEQGAVAERLQELQSILRRIHRSARQGALLREGIRVVLVGRPNVGKSSLHNRLAGFEAAIVTDVPGTTRDLLREHITIDGLPIRLSDTAGLHDSMDIIEQEGMRRTREEFTNADHVLLIADDQVGLTELEQSILGELPDNVSHTLILNKIDLSGASAERREDSQRVVLRLSVLTGAGMDLLLQRLKECAGFDGEGEGYFLARRRHLEALQRAGAAVAAAGEILKEEGPEEMLAEELRQAQNALAEITGEYRSDDLLGEIFSTFCIGK</sequence>
<dbReference type="PANTHER" id="PTHR42714">
    <property type="entry name" value="TRNA MODIFICATION GTPASE GTPBP3"/>
    <property type="match status" value="1"/>
</dbReference>
<feature type="binding site" evidence="10">
    <location>
        <begin position="253"/>
        <end position="259"/>
    </location>
    <ligand>
        <name>GTP</name>
        <dbReference type="ChEBI" id="CHEBI:37565"/>
    </ligand>
</feature>
<keyword evidence="3 10" id="KW-0819">tRNA processing</keyword>
<dbReference type="STRING" id="472759.Nhal_3958"/>
<keyword evidence="5 10" id="KW-0547">Nucleotide-binding</keyword>
<comment type="subcellular location">
    <subcellularLocation>
        <location evidence="10">Cytoplasm</location>
    </subcellularLocation>
</comment>
<dbReference type="GO" id="GO:0002098">
    <property type="term" value="P:tRNA wobble uridine modification"/>
    <property type="evidence" value="ECO:0007669"/>
    <property type="project" value="TreeGrafter"/>
</dbReference>
<dbReference type="HAMAP" id="MF_00379">
    <property type="entry name" value="GTPase_MnmE"/>
    <property type="match status" value="1"/>
</dbReference>
<dbReference type="NCBIfam" id="NF003661">
    <property type="entry name" value="PRK05291.1-3"/>
    <property type="match status" value="1"/>
</dbReference>
<evidence type="ECO:0000256" key="4">
    <source>
        <dbReference type="ARBA" id="ARBA00022723"/>
    </source>
</evidence>
<feature type="binding site" evidence="10">
    <location>
        <position position="258"/>
    </location>
    <ligand>
        <name>K(+)</name>
        <dbReference type="ChEBI" id="CHEBI:29103"/>
    </ligand>
</feature>
<comment type="caution">
    <text evidence="10">Lacks conserved residue(s) required for the propagation of feature annotation.</text>
</comment>
<feature type="binding site" evidence="10">
    <location>
        <position position="253"/>
    </location>
    <ligand>
        <name>K(+)</name>
        <dbReference type="ChEBI" id="CHEBI:29103"/>
    </ligand>
</feature>
<dbReference type="PROSITE" id="PS51709">
    <property type="entry name" value="G_TRME"/>
    <property type="match status" value="1"/>
</dbReference>
<dbReference type="GO" id="GO:0046872">
    <property type="term" value="F:metal ion binding"/>
    <property type="evidence" value="ECO:0007669"/>
    <property type="project" value="UniProtKB-KW"/>
</dbReference>
<dbReference type="Gene3D" id="3.30.1360.120">
    <property type="entry name" value="Probable tRNA modification gtpase trme, domain 1"/>
    <property type="match status" value="1"/>
</dbReference>
<dbReference type="Pfam" id="PF12631">
    <property type="entry name" value="MnmE_helical"/>
    <property type="match status" value="1"/>
</dbReference>
<feature type="binding site" evidence="10">
    <location>
        <position position="458"/>
    </location>
    <ligand>
        <name>(6S)-5-formyl-5,6,7,8-tetrahydrofolate</name>
        <dbReference type="ChEBI" id="CHEBI:57457"/>
    </ligand>
</feature>
<dbReference type="GO" id="GO:0030488">
    <property type="term" value="P:tRNA methylation"/>
    <property type="evidence" value="ECO:0007669"/>
    <property type="project" value="TreeGrafter"/>
</dbReference>
<dbReference type="eggNOG" id="COG0486">
    <property type="taxonomic scope" value="Bacteria"/>
</dbReference>
<dbReference type="InterPro" id="IPR006073">
    <property type="entry name" value="GTP-bd"/>
</dbReference>
<evidence type="ECO:0000313" key="13">
    <source>
        <dbReference type="EMBL" id="ADE16968.1"/>
    </source>
</evidence>
<evidence type="ECO:0000256" key="7">
    <source>
        <dbReference type="ARBA" id="ARBA00022842"/>
    </source>
</evidence>
<feature type="binding site" evidence="10">
    <location>
        <begin position="278"/>
        <end position="281"/>
    </location>
    <ligand>
        <name>GTP</name>
        <dbReference type="ChEBI" id="CHEBI:37565"/>
    </ligand>
</feature>
<feature type="binding site" evidence="10">
    <location>
        <position position="128"/>
    </location>
    <ligand>
        <name>(6S)-5-formyl-5,6,7,8-tetrahydrofolate</name>
        <dbReference type="ChEBI" id="CHEBI:57457"/>
    </ligand>
</feature>
<dbReference type="EMBL" id="CP001798">
    <property type="protein sequence ID" value="ADE16968.1"/>
    <property type="molecule type" value="Genomic_DNA"/>
</dbReference>
<feature type="binding site" evidence="10">
    <location>
        <position position="238"/>
    </location>
    <ligand>
        <name>Mg(2+)</name>
        <dbReference type="ChEBI" id="CHEBI:18420"/>
    </ligand>
</feature>
<dbReference type="GO" id="GO:0003924">
    <property type="term" value="F:GTPase activity"/>
    <property type="evidence" value="ECO:0007669"/>
    <property type="project" value="UniProtKB-UniRule"/>
</dbReference>
<evidence type="ECO:0000256" key="9">
    <source>
        <dbReference type="ARBA" id="ARBA00023134"/>
    </source>
</evidence>
<dbReference type="InterPro" id="IPR031168">
    <property type="entry name" value="G_TrmE"/>
</dbReference>
<comment type="similarity">
    <text evidence="1 10 11">Belongs to the TRAFAC class TrmE-Era-EngA-EngB-Septin-like GTPase superfamily. TrmE GTPase family.</text>
</comment>
<feature type="binding site" evidence="10">
    <location>
        <position position="259"/>
    </location>
    <ligand>
        <name>Mg(2+)</name>
        <dbReference type="ChEBI" id="CHEBI:18420"/>
    </ligand>
</feature>
<dbReference type="InterPro" id="IPR005225">
    <property type="entry name" value="Small_GTP-bd"/>
</dbReference>
<protein>
    <recommendedName>
        <fullName evidence="10">tRNA modification GTPase MnmE</fullName>
        <ecNumber evidence="10">3.6.-.-</ecNumber>
    </recommendedName>
</protein>
<feature type="binding site" evidence="10">
    <location>
        <begin position="234"/>
        <end position="239"/>
    </location>
    <ligand>
        <name>GTP</name>
        <dbReference type="ChEBI" id="CHEBI:37565"/>
    </ligand>
</feature>
<dbReference type="RefSeq" id="WP_013034817.1">
    <property type="nucleotide sequence ID" value="NC_013960.1"/>
</dbReference>
<evidence type="ECO:0000256" key="5">
    <source>
        <dbReference type="ARBA" id="ARBA00022741"/>
    </source>
</evidence>
<dbReference type="EC" id="3.6.-.-" evidence="10"/>
<dbReference type="InterPro" id="IPR018948">
    <property type="entry name" value="GTP-bd_TrmE_N"/>
</dbReference>
<dbReference type="SUPFAM" id="SSF52540">
    <property type="entry name" value="P-loop containing nucleoside triphosphate hydrolases"/>
    <property type="match status" value="1"/>
</dbReference>
<dbReference type="Gene3D" id="3.40.50.300">
    <property type="entry name" value="P-loop containing nucleotide triphosphate hydrolases"/>
    <property type="match status" value="1"/>
</dbReference>
<keyword evidence="2 10" id="KW-0963">Cytoplasm</keyword>
<feature type="domain" description="TrmE-type G" evidence="12">
    <location>
        <begin position="224"/>
        <end position="381"/>
    </location>
</feature>
<dbReference type="InterPro" id="IPR025867">
    <property type="entry name" value="MnmE_helical"/>
</dbReference>
<dbReference type="InterPro" id="IPR004520">
    <property type="entry name" value="GTPase_MnmE"/>
</dbReference>
<dbReference type="InterPro" id="IPR027266">
    <property type="entry name" value="TrmE/GcvT-like"/>
</dbReference>
<dbReference type="Proteomes" id="UP000001844">
    <property type="component" value="Chromosome"/>
</dbReference>
<dbReference type="FunFam" id="3.30.1360.120:FF:000001">
    <property type="entry name" value="tRNA modification GTPase MnmE"/>
    <property type="match status" value="1"/>
</dbReference>
<evidence type="ECO:0000256" key="11">
    <source>
        <dbReference type="RuleBase" id="RU003313"/>
    </source>
</evidence>
<comment type="cofactor">
    <cofactor evidence="10">
        <name>K(+)</name>
        <dbReference type="ChEBI" id="CHEBI:29103"/>
    </cofactor>
    <text evidence="10">Binds 1 potassium ion per subunit.</text>
</comment>
<reference evidence="14" key="1">
    <citation type="submission" date="2010-04" db="EMBL/GenBank/DDBJ databases">
        <title>Complete genome sequence of Nitrosococcus halophilus Nc4, a salt-adapted, aerobic obligate ammonia-oxidizing sulfur purple bacterium.</title>
        <authorList>
            <consortium name="US DOE Joint Genome Institute"/>
            <person name="Campbell M.A."/>
            <person name="Malfatti S.A."/>
            <person name="Chain P.S.G."/>
            <person name="Heidelberg J.F."/>
            <person name="Ward B.B."/>
            <person name="Klotz M.G."/>
        </authorList>
    </citation>
    <scope>NUCLEOTIDE SEQUENCE [LARGE SCALE GENOMIC DNA]</scope>
    <source>
        <strain evidence="14">Nc4</strain>
    </source>
</reference>
<dbReference type="Gene3D" id="1.20.120.430">
    <property type="entry name" value="tRNA modification GTPase MnmE domain 2"/>
    <property type="match status" value="1"/>
</dbReference>
<dbReference type="CDD" id="cd04164">
    <property type="entry name" value="trmE"/>
    <property type="match status" value="1"/>
</dbReference>
<dbReference type="InterPro" id="IPR027368">
    <property type="entry name" value="MnmE_dom2"/>
</dbReference>
<dbReference type="CDD" id="cd14858">
    <property type="entry name" value="TrmE_N"/>
    <property type="match status" value="1"/>
</dbReference>
<keyword evidence="14" id="KW-1185">Reference proteome</keyword>
<keyword evidence="6 10" id="KW-0378">Hydrolase</keyword>
<dbReference type="OrthoDB" id="9805918at2"/>
<evidence type="ECO:0000313" key="14">
    <source>
        <dbReference type="Proteomes" id="UP000001844"/>
    </source>
</evidence>
<feature type="binding site" evidence="10">
    <location>
        <position position="234"/>
    </location>
    <ligand>
        <name>K(+)</name>
        <dbReference type="ChEBI" id="CHEBI:29103"/>
    </ligand>
</feature>
<evidence type="ECO:0000256" key="6">
    <source>
        <dbReference type="ARBA" id="ARBA00022801"/>
    </source>
</evidence>
<evidence type="ECO:0000259" key="12">
    <source>
        <dbReference type="PROSITE" id="PS51709"/>
    </source>
</evidence>
<evidence type="ECO:0000256" key="2">
    <source>
        <dbReference type="ARBA" id="ARBA00022490"/>
    </source>
</evidence>
<keyword evidence="4 10" id="KW-0479">Metal-binding</keyword>
<dbReference type="AlphaFoldDB" id="D5C431"/>
<comment type="subunit">
    <text evidence="10">Homodimer. Heterotetramer of two MnmE and two MnmG subunits.</text>
</comment>
<dbReference type="GO" id="GO:0005525">
    <property type="term" value="F:GTP binding"/>
    <property type="evidence" value="ECO:0007669"/>
    <property type="project" value="UniProtKB-UniRule"/>
</dbReference>
<dbReference type="PANTHER" id="PTHR42714:SF2">
    <property type="entry name" value="TRNA MODIFICATION GTPASE GTPBP3, MITOCHONDRIAL"/>
    <property type="match status" value="1"/>
</dbReference>